<dbReference type="AlphaFoldDB" id="A0A7S1YGD0"/>
<dbReference type="EMBL" id="HBGK01039312">
    <property type="protein sequence ID" value="CAD9298436.1"/>
    <property type="molecule type" value="Transcribed_RNA"/>
</dbReference>
<protein>
    <submittedName>
        <fullName evidence="1">Uncharacterized protein</fullName>
    </submittedName>
</protein>
<proteinExistence type="predicted"/>
<accession>A0A7S1YGD0</accession>
<name>A0A7S1YGD0_9STRA</name>
<organism evidence="1">
    <name type="scientific">Grammatophora oceanica</name>
    <dbReference type="NCBI Taxonomy" id="210454"/>
    <lineage>
        <taxon>Eukaryota</taxon>
        <taxon>Sar</taxon>
        <taxon>Stramenopiles</taxon>
        <taxon>Ochrophyta</taxon>
        <taxon>Bacillariophyta</taxon>
        <taxon>Fragilariophyceae</taxon>
        <taxon>Fragilariophycidae</taxon>
        <taxon>Rhabdonematales</taxon>
        <taxon>Grammatophoraceae</taxon>
        <taxon>Grammatophora</taxon>
    </lineage>
</organism>
<sequence>MKLDISSQCSDSVPKFEKFVPGKEETNFMTNHRFMFPVISDVAIQQATIVVRIASVNNVTVYGRHPWRYEVGTRVQHRTEGRWREHIILVRMTEELIDCVLDLLDTA</sequence>
<evidence type="ECO:0000313" key="1">
    <source>
        <dbReference type="EMBL" id="CAD9298436.1"/>
    </source>
</evidence>
<reference evidence="1" key="1">
    <citation type="submission" date="2021-01" db="EMBL/GenBank/DDBJ databases">
        <authorList>
            <person name="Corre E."/>
            <person name="Pelletier E."/>
            <person name="Niang G."/>
            <person name="Scheremetjew M."/>
            <person name="Finn R."/>
            <person name="Kale V."/>
            <person name="Holt S."/>
            <person name="Cochrane G."/>
            <person name="Meng A."/>
            <person name="Brown T."/>
            <person name="Cohen L."/>
        </authorList>
    </citation>
    <scope>NUCLEOTIDE SEQUENCE</scope>
    <source>
        <strain evidence="1">CCMP 410</strain>
    </source>
</reference>
<gene>
    <name evidence="1" type="ORF">GOCE00092_LOCUS20453</name>
</gene>